<evidence type="ECO:0008006" key="3">
    <source>
        <dbReference type="Google" id="ProtNLM"/>
    </source>
</evidence>
<dbReference type="EMBL" id="LPJR01000046">
    <property type="protein sequence ID" value="KWF26594.1"/>
    <property type="molecule type" value="Genomic_DNA"/>
</dbReference>
<protein>
    <recommendedName>
        <fullName evidence="3">DUF3800 domain-containing protein</fullName>
    </recommendedName>
</protein>
<evidence type="ECO:0000313" key="1">
    <source>
        <dbReference type="EMBL" id="KWF26594.1"/>
    </source>
</evidence>
<comment type="caution">
    <text evidence="1">The sequence shown here is derived from an EMBL/GenBank/DDBJ whole genome shotgun (WGS) entry which is preliminary data.</text>
</comment>
<dbReference type="Proteomes" id="UP000062912">
    <property type="component" value="Unassembled WGS sequence"/>
</dbReference>
<sequence>MYLTYLDESGSPGDLNTPFFALGGVAVFERQTHWLERELDAIADRYQQQIGQYLELHAAPMRGGKEGWEKLPPADRAQAAADVLRLLQQPRLRLNVFAAVVEQSQFLRTADVLPYCYEVLAAKFDDYLAYRYQHHRDPQRGIFVLDRKRAQEEKDMQVLHQTFKHLGHANGKLRNFAEVPMFTDSKSTRLVQLADSIVYWIYRRYSALDDWGWRVIQPHLANLGNGRTGLHEVLAPATPATLQGLVPSTWRFPPPLQPQPAAAAAGAVPAAGPAPIALAAGAVVRP</sequence>
<dbReference type="OrthoDB" id="9800818at2"/>
<dbReference type="AlphaFoldDB" id="A0A132EF49"/>
<proteinExistence type="predicted"/>
<dbReference type="Pfam" id="PF12686">
    <property type="entry name" value="DUF3800"/>
    <property type="match status" value="1"/>
</dbReference>
<dbReference type="InterPro" id="IPR024524">
    <property type="entry name" value="DUF3800"/>
</dbReference>
<organism evidence="1 2">
    <name type="scientific">Burkholderia pseudomultivorans</name>
    <dbReference type="NCBI Taxonomy" id="1207504"/>
    <lineage>
        <taxon>Bacteria</taxon>
        <taxon>Pseudomonadati</taxon>
        <taxon>Pseudomonadota</taxon>
        <taxon>Betaproteobacteria</taxon>
        <taxon>Burkholderiales</taxon>
        <taxon>Burkholderiaceae</taxon>
        <taxon>Burkholderia</taxon>
        <taxon>Burkholderia cepacia complex</taxon>
    </lineage>
</organism>
<reference evidence="1 2" key="1">
    <citation type="submission" date="2015-11" db="EMBL/GenBank/DDBJ databases">
        <title>Expanding the genomic diversity of Burkholderia species for the development of highly accurate diagnostics.</title>
        <authorList>
            <person name="Sahl J."/>
            <person name="Keim P."/>
            <person name="Wagner D."/>
        </authorList>
    </citation>
    <scope>NUCLEOTIDE SEQUENCE [LARGE SCALE GENOMIC DNA]</scope>
    <source>
        <strain evidence="1 2">MSMB368WGS</strain>
    </source>
</reference>
<name>A0A132EF49_9BURK</name>
<evidence type="ECO:0000313" key="2">
    <source>
        <dbReference type="Proteomes" id="UP000062912"/>
    </source>
</evidence>
<gene>
    <name evidence="1" type="ORF">WT56_19785</name>
</gene>
<dbReference type="RefSeq" id="WP_060243495.1">
    <property type="nucleotide sequence ID" value="NZ_LPJR01000046.1"/>
</dbReference>
<accession>A0A132EF49</accession>